<reference evidence="3 4" key="1">
    <citation type="submission" date="2018-03" db="EMBL/GenBank/DDBJ databases">
        <authorList>
            <person name="Guldener U."/>
        </authorList>
    </citation>
    <scope>NUCLEOTIDE SEQUENCE [LARGE SCALE GENOMIC DNA]</scope>
    <source>
        <strain evidence="3 4">NBRC100155</strain>
    </source>
</reference>
<dbReference type="EMBL" id="OOIN01000036">
    <property type="protein sequence ID" value="SPO30994.1"/>
    <property type="molecule type" value="Genomic_DNA"/>
</dbReference>
<feature type="compositionally biased region" description="Polar residues" evidence="2">
    <location>
        <begin position="326"/>
        <end position="338"/>
    </location>
</feature>
<feature type="region of interest" description="Disordered" evidence="2">
    <location>
        <begin position="815"/>
        <end position="843"/>
    </location>
</feature>
<feature type="coiled-coil region" evidence="1">
    <location>
        <begin position="410"/>
        <end position="461"/>
    </location>
</feature>
<feature type="compositionally biased region" description="Low complexity" evidence="2">
    <location>
        <begin position="275"/>
        <end position="305"/>
    </location>
</feature>
<feature type="region of interest" description="Disordered" evidence="2">
    <location>
        <begin position="466"/>
        <end position="489"/>
    </location>
</feature>
<feature type="compositionally biased region" description="Polar residues" evidence="2">
    <location>
        <begin position="577"/>
        <end position="601"/>
    </location>
</feature>
<feature type="compositionally biased region" description="Low complexity" evidence="2">
    <location>
        <begin position="925"/>
        <end position="947"/>
    </location>
</feature>
<feature type="region of interest" description="Disordered" evidence="2">
    <location>
        <begin position="507"/>
        <end position="628"/>
    </location>
</feature>
<name>A0A5C3EK20_9BASI</name>
<feature type="compositionally biased region" description="Polar residues" evidence="2">
    <location>
        <begin position="265"/>
        <end position="274"/>
    </location>
</feature>
<dbReference type="OrthoDB" id="3367033at2759"/>
<feature type="compositionally biased region" description="Low complexity" evidence="2">
    <location>
        <begin position="886"/>
        <end position="910"/>
    </location>
</feature>
<feature type="compositionally biased region" description="Pro residues" evidence="2">
    <location>
        <begin position="614"/>
        <end position="625"/>
    </location>
</feature>
<evidence type="ECO:0000313" key="4">
    <source>
        <dbReference type="Proteomes" id="UP000324022"/>
    </source>
</evidence>
<evidence type="ECO:0000256" key="2">
    <source>
        <dbReference type="SAM" id="MobiDB-lite"/>
    </source>
</evidence>
<feature type="compositionally biased region" description="Acidic residues" evidence="2">
    <location>
        <begin position="819"/>
        <end position="832"/>
    </location>
</feature>
<feature type="compositionally biased region" description="Low complexity" evidence="2">
    <location>
        <begin position="50"/>
        <end position="65"/>
    </location>
</feature>
<feature type="region of interest" description="Disordered" evidence="2">
    <location>
        <begin position="860"/>
        <end position="981"/>
    </location>
</feature>
<feature type="compositionally biased region" description="Polar residues" evidence="2">
    <location>
        <begin position="115"/>
        <end position="126"/>
    </location>
</feature>
<proteinExistence type="predicted"/>
<evidence type="ECO:0000256" key="1">
    <source>
        <dbReference type="SAM" id="Coils"/>
    </source>
</evidence>
<organism evidence="3 4">
    <name type="scientific">Ustilago trichophora</name>
    <dbReference type="NCBI Taxonomy" id="86804"/>
    <lineage>
        <taxon>Eukaryota</taxon>
        <taxon>Fungi</taxon>
        <taxon>Dikarya</taxon>
        <taxon>Basidiomycota</taxon>
        <taxon>Ustilaginomycotina</taxon>
        <taxon>Ustilaginomycetes</taxon>
        <taxon>Ustilaginales</taxon>
        <taxon>Ustilaginaceae</taxon>
        <taxon>Ustilago</taxon>
    </lineage>
</organism>
<feature type="region of interest" description="Disordered" evidence="2">
    <location>
        <begin position="110"/>
        <end position="141"/>
    </location>
</feature>
<gene>
    <name evidence="3" type="ORF">UTRI_05370_B</name>
</gene>
<feature type="compositionally biased region" description="Polar residues" evidence="2">
    <location>
        <begin position="77"/>
        <end position="89"/>
    </location>
</feature>
<evidence type="ECO:0000313" key="3">
    <source>
        <dbReference type="EMBL" id="SPO30994.1"/>
    </source>
</evidence>
<accession>A0A5C3EK20</accession>
<sequence length="1001" mass="109052">MVVALREQQPKKSKLSLFRLGKSSSKSNSNTQPSSFQRSTDHHDNSIPRSSAAPSYSGYSPSAEESTPRQPHRHVPSTKSSIVTSSRQAASEGAPAVIPVHYQYPEASNLPANYHWSSSSESTQHYSDQDSEHHHYHRTRADSLPLQGFVHPAEAATSPANNFGRPNLPALARIQTDMAPSSKHSRQRSHFSIPDVIVTTCEEEGEQELVQLEIPPNKRRSYVLRDAAEDRLQDHRSNKKSSSGFVRRPAPLIHFNDDEIKNIGMTRSGSNHSIASSPVSPSTTVSATSPSTPSSSASSSLSKASTTKRTRKSSFPLLFGRKSLDSSRSQGAVQQTNVEEPLPFSSITPASAPPMGADSFHSDQPGGLLFSSHESGPVSAPPSRSIFTRAMSGLPSPPITPTWPPRQLSKKEIKAKAKEELALIKELERVDKLVKQHDVKARKAQEKAEAKERKRAAKLAQANQQFHLQGGETRPSMDTCGSAQSQGMPAGRLARKTIFQAATKASATAGLARRTSIRGAPEPRSFVGERRGSEPTLSRTPAPVNSRVDAATPFSIDLPASERLPFTEPRAAPRPILTNTSLDNYRFGSSPQNGSASPSKQTPRRPSPSKDISPPRPMRPAPPVPATNIAPLTFVKDTQHVHPDVVDAETSIGEDADETRGWDRQSWSELNSGFTGPLPSLIQTSGSSHMVGGERGTEEMDRVLAMDEQRKNARMARRASVQRVLALSDVESGILQKRSSVRKRGSQQYLKRRSSHLDGGVDVFGVEGETGGCSSKRSSLTSDGRRRSFIRSMADDEGWKVVQDAARPDDSVVVQPDLSEPEWDDWIEDEEREEGRIPASQSMEIEVDMVLADLRAAQQADHVRRTAQDGSGERTPTQETVKDPFASTSSVQVAKSSSSSSSTSSSPRSNRPTRRNQPVKDTHHTPSNSYSSNSSCSHSSGTQTTTTLADIETNIDSNIKIPTLSSYKNDKDQDPSGETSDFKLSLTLTHLLPLDFPDTKF</sequence>
<dbReference type="Proteomes" id="UP000324022">
    <property type="component" value="Unassembled WGS sequence"/>
</dbReference>
<protein>
    <submittedName>
        <fullName evidence="3">Uncharacterized protein</fullName>
    </submittedName>
</protein>
<feature type="region of interest" description="Disordered" evidence="2">
    <location>
        <begin position="229"/>
        <end position="250"/>
    </location>
</feature>
<keyword evidence="4" id="KW-1185">Reference proteome</keyword>
<dbReference type="AlphaFoldDB" id="A0A5C3EK20"/>
<feature type="region of interest" description="Disordered" evidence="2">
    <location>
        <begin position="673"/>
        <end position="695"/>
    </location>
</feature>
<feature type="region of interest" description="Disordered" evidence="2">
    <location>
        <begin position="263"/>
        <end position="384"/>
    </location>
</feature>
<feature type="region of interest" description="Disordered" evidence="2">
    <location>
        <begin position="1"/>
        <end position="94"/>
    </location>
</feature>
<keyword evidence="1" id="KW-0175">Coiled coil</keyword>